<evidence type="ECO:0000256" key="5">
    <source>
        <dbReference type="ARBA" id="ARBA00022729"/>
    </source>
</evidence>
<dbReference type="InterPro" id="IPR008966">
    <property type="entry name" value="Adhesion_dom_sf"/>
</dbReference>
<dbReference type="Gene3D" id="2.60.40.740">
    <property type="match status" value="5"/>
</dbReference>
<keyword evidence="12" id="KW-1185">Reference proteome</keyword>
<evidence type="ECO:0000256" key="3">
    <source>
        <dbReference type="ARBA" id="ARBA00022512"/>
    </source>
</evidence>
<comment type="similarity">
    <text evidence="2">Belongs to the serine-aspartate repeat-containing protein (SDr) family.</text>
</comment>
<keyword evidence="8" id="KW-0472">Membrane</keyword>
<dbReference type="Pfam" id="PF17802">
    <property type="entry name" value="SpaA"/>
    <property type="match status" value="4"/>
</dbReference>
<dbReference type="InterPro" id="IPR008456">
    <property type="entry name" value="Collagen-bd_dom"/>
</dbReference>
<dbReference type="Pfam" id="PF00746">
    <property type="entry name" value="Gram_pos_anchor"/>
    <property type="match status" value="1"/>
</dbReference>
<keyword evidence="3" id="KW-0134">Cell wall</keyword>
<evidence type="ECO:0000259" key="10">
    <source>
        <dbReference type="PROSITE" id="PS50847"/>
    </source>
</evidence>
<dbReference type="RefSeq" id="WP_210088711.1">
    <property type="nucleotide sequence ID" value="NZ_JAGGKG010000006.1"/>
</dbReference>
<evidence type="ECO:0000256" key="2">
    <source>
        <dbReference type="ARBA" id="ARBA00007257"/>
    </source>
</evidence>
<dbReference type="SUPFAM" id="SSF49401">
    <property type="entry name" value="Bacterial adhesins"/>
    <property type="match status" value="6"/>
</dbReference>
<comment type="subcellular location">
    <subcellularLocation>
        <location evidence="1">Secreted</location>
        <location evidence="1">Cell wall</location>
        <topology evidence="1">Peptidoglycan-anchor</topology>
    </subcellularLocation>
</comment>
<dbReference type="Gene3D" id="2.60.40.10">
    <property type="entry name" value="Immunoglobulins"/>
    <property type="match status" value="4"/>
</dbReference>
<evidence type="ECO:0000256" key="4">
    <source>
        <dbReference type="ARBA" id="ARBA00022525"/>
    </source>
</evidence>
<sequence length="1554" mass="171725">MNKRKKSVFIGVILLLLINTIWPSSLVSAEDVVDHQNQIEMNNESTQHNESNESSDNADDNQNSETNNVENSPNSETENAQNNENNEAVENTEGNSDLTEALPEEEEQSQQQLSNAEDPISNALPITTEHFKVDSLTITNDAGQSITEIPVDQGSRVQIDMNWHLEGGHPYQAGSTFSFQLPQQFELAAPIPSGGQDEPELAGDVGTFRISADGLVTFTFNEEINEGAEVNNGTFHVWREFKRSNSSESTKQELKFLVEEETLYTIPVHFKVNGAPMTKTATSNKTMNPTEMSWVIDFNKAEQTIANAVLHDELPHHLTLENLKIYKLNVSLNGSVTEGEDVTSSYTPSATTGNFEIAFGNISDAYRVKYTTPITDTSISSYTNKARVTGTSEGSELMQTQATVQVKYSKPLEKLADGYDANSQTMGWKVNYNFNERFFSQGDAWIEDHFDTENYELLENSFVVNKVTIANNGAGTNPQPMVKGEDYQVVKTATGFKLNFTKDISEAYEIKYKTKSIPRVYAEGVRVENEVTMHGGLTEHASHTLQQVIFNKTSGNVNYNSKKITWNMSLNQDEKVMDNVVITDHFDLDQHMQFLPDSLVISGLTEGEDYTVSKRSGLEYNQGFIITFNQPVTASHNIMYQTSFDPKLNTKGYTNTAKLDWEENSKAQVPIEKEAKINPDNYTQNNGNKTGVYDRASKEITWTIDINYNLHPIEQAVVRDQFTGEQTFDKNRLTVHELELSGGVNGVVQKDQLQEGIDYTVVETKQGEQINGFELKFANPINKAYRITYKTSLVNHPVVEQYSNQATLRDGDNPIDLSKLTSTVAPPHGGEYIMKTGLQGSGENQDFAYWTVHVNRSQSHIEAGAKLTDTLSSNQILVKDSFKVYKTNVNDLTKAGELDPEQYKLEIENNQFIITFTDAIDRALIVEYQSFINADHGEDITNEAKFAGQSSGVVDKSQDKSIKVIFSGASGGGTTSKGDLTIVKVDAASPDVKLKGATFGLYDKTGKTLIQTAETNEAGLAVFSNIKHKEYMLKELSAPVGYLFDLEYKTGKVISFSSSNHTIEVKNVKGVWDVQLTKVDKDKTDKVLEGAHYKLQLRNAQGEYEDVVDYRDMVTLHDGTISYSNLQKGGHYRLIETVAPHGYKLDATPILFTVDENQSATQQIQAVNEINVGAVKLIKRDALTKTPLADVIFKLQTESGELIQDNLTTDAEGQITVANLPAGQYQFVEVSSHPDYVLDPAPRNFEIVEEGVTVNVEVTNEQIPGTVILSKIEANRPERKLANAIFRILDENKAILKDSSGKAVDQVTTDTTGQALFKLRPGKYYLQEIQAPVGYVLQNTLTPIEVVKDKEIKVTIANERYVGGGGGGTPSGPDGGSTPPVPNVPQKPDPEKPNGPGEEQPEQPKPNEPNTPDKENNNPPKKEEVKTPKKTPVSGKVKVPENTTPKVSEKPKNGKVTIDKNGNWTYTPNKKFEGKDSFTISIQNEEGQEEFLTIDVDVIPLGGVTGDGSGSNPSSTGTLPQTGENSSLPIQLLGGAMILSGIALYVRKRKQTMN</sequence>
<dbReference type="EMBL" id="JAGGKG010000006">
    <property type="protein sequence ID" value="MBP1905076.1"/>
    <property type="molecule type" value="Genomic_DNA"/>
</dbReference>
<keyword evidence="4" id="KW-0964">Secreted</keyword>
<dbReference type="Pfam" id="PF05737">
    <property type="entry name" value="Collagen_bind"/>
    <property type="match status" value="5"/>
</dbReference>
<evidence type="ECO:0000256" key="6">
    <source>
        <dbReference type="ARBA" id="ARBA00023088"/>
    </source>
</evidence>
<accession>A0ABS4FR71</accession>
<gene>
    <name evidence="11" type="ORF">J2Z32_001701</name>
</gene>
<feature type="compositionally biased region" description="Low complexity" evidence="7">
    <location>
        <begin position="74"/>
        <end position="95"/>
    </location>
</feature>
<dbReference type="InterPro" id="IPR041033">
    <property type="entry name" value="SpaA_PFL_dom_1"/>
</dbReference>
<dbReference type="PANTHER" id="PTHR36108:SF13">
    <property type="entry name" value="COLOSSIN-B-RELATED"/>
    <property type="match status" value="1"/>
</dbReference>
<keyword evidence="5 9" id="KW-0732">Signal</keyword>
<keyword evidence="8" id="KW-0812">Transmembrane</keyword>
<dbReference type="InterPro" id="IPR011252">
    <property type="entry name" value="Fibrogen-bd_dom1"/>
</dbReference>
<evidence type="ECO:0000313" key="11">
    <source>
        <dbReference type="EMBL" id="MBP1905076.1"/>
    </source>
</evidence>
<dbReference type="PROSITE" id="PS50847">
    <property type="entry name" value="GRAM_POS_ANCHORING"/>
    <property type="match status" value="1"/>
</dbReference>
<feature type="signal peptide" evidence="9">
    <location>
        <begin position="1"/>
        <end position="29"/>
    </location>
</feature>
<feature type="compositionally biased region" description="Polar residues" evidence="7">
    <location>
        <begin position="43"/>
        <end position="73"/>
    </location>
</feature>
<feature type="region of interest" description="Disordered" evidence="7">
    <location>
        <begin position="1360"/>
        <end position="1462"/>
    </location>
</feature>
<keyword evidence="6" id="KW-0572">Peptidoglycan-anchor</keyword>
<evidence type="ECO:0000256" key="1">
    <source>
        <dbReference type="ARBA" id="ARBA00004168"/>
    </source>
</evidence>
<dbReference type="PANTHER" id="PTHR36108">
    <property type="entry name" value="COLOSSIN-B-RELATED"/>
    <property type="match status" value="1"/>
</dbReference>
<feature type="region of interest" description="Disordered" evidence="7">
    <location>
        <begin position="1506"/>
        <end position="1525"/>
    </location>
</feature>
<comment type="caution">
    <text evidence="11">The sequence shown here is derived from an EMBL/GenBank/DDBJ whole genome shotgun (WGS) entry which is preliminary data.</text>
</comment>
<feature type="domain" description="Gram-positive cocci surface proteins LPxTG" evidence="10">
    <location>
        <begin position="1519"/>
        <end position="1554"/>
    </location>
</feature>
<dbReference type="Pfam" id="PF17963">
    <property type="entry name" value="Big_9"/>
    <property type="match status" value="1"/>
</dbReference>
<dbReference type="Proteomes" id="UP001519272">
    <property type="component" value="Unassembled WGS sequence"/>
</dbReference>
<feature type="compositionally biased region" description="Gly residues" evidence="7">
    <location>
        <begin position="1362"/>
        <end position="1375"/>
    </location>
</feature>
<dbReference type="InterPro" id="IPR013783">
    <property type="entry name" value="Ig-like_fold"/>
</dbReference>
<feature type="transmembrane region" description="Helical" evidence="8">
    <location>
        <begin position="1528"/>
        <end position="1546"/>
    </location>
</feature>
<evidence type="ECO:0000256" key="7">
    <source>
        <dbReference type="SAM" id="MobiDB-lite"/>
    </source>
</evidence>
<feature type="compositionally biased region" description="Basic and acidic residues" evidence="7">
    <location>
        <begin position="1411"/>
        <end position="1427"/>
    </location>
</feature>
<keyword evidence="8" id="KW-1133">Transmembrane helix</keyword>
<feature type="region of interest" description="Disordered" evidence="7">
    <location>
        <begin position="43"/>
        <end position="115"/>
    </location>
</feature>
<feature type="chain" id="PRO_5046188905" evidence="9">
    <location>
        <begin position="30"/>
        <end position="1554"/>
    </location>
</feature>
<organism evidence="11 12">
    <name type="scientific">Paenibacillus turicensis</name>
    <dbReference type="NCBI Taxonomy" id="160487"/>
    <lineage>
        <taxon>Bacteria</taxon>
        <taxon>Bacillati</taxon>
        <taxon>Bacillota</taxon>
        <taxon>Bacilli</taxon>
        <taxon>Bacillales</taxon>
        <taxon>Paenibacillaceae</taxon>
        <taxon>Paenibacillus</taxon>
    </lineage>
</organism>
<dbReference type="NCBIfam" id="TIGR01167">
    <property type="entry name" value="LPXTG_anchor"/>
    <property type="match status" value="1"/>
</dbReference>
<reference evidence="11 12" key="1">
    <citation type="submission" date="2021-03" db="EMBL/GenBank/DDBJ databases">
        <title>Genomic Encyclopedia of Type Strains, Phase IV (KMG-IV): sequencing the most valuable type-strain genomes for metagenomic binning, comparative biology and taxonomic classification.</title>
        <authorList>
            <person name="Goeker M."/>
        </authorList>
    </citation>
    <scope>NUCLEOTIDE SEQUENCE [LARGE SCALE GENOMIC DNA]</scope>
    <source>
        <strain evidence="11 12">DSM 14349</strain>
    </source>
</reference>
<evidence type="ECO:0000256" key="8">
    <source>
        <dbReference type="SAM" id="Phobius"/>
    </source>
</evidence>
<name>A0ABS4FR71_9BACL</name>
<evidence type="ECO:0000313" key="12">
    <source>
        <dbReference type="Proteomes" id="UP001519272"/>
    </source>
</evidence>
<dbReference type="Gene3D" id="2.60.40.3440">
    <property type="match status" value="1"/>
</dbReference>
<dbReference type="InterPro" id="IPR019931">
    <property type="entry name" value="LPXTG_anchor"/>
</dbReference>
<dbReference type="SUPFAM" id="SSF49478">
    <property type="entry name" value="Cna protein B-type domain"/>
    <property type="match status" value="2"/>
</dbReference>
<feature type="compositionally biased region" description="Polar residues" evidence="7">
    <location>
        <begin position="1510"/>
        <end position="1525"/>
    </location>
</feature>
<proteinExistence type="inferred from homology"/>
<dbReference type="Gene3D" id="2.60.40.1280">
    <property type="match status" value="1"/>
</dbReference>
<protein>
    <submittedName>
        <fullName evidence="11">LPXTG-motif cell wall-anchored protein</fullName>
    </submittedName>
</protein>
<evidence type="ECO:0000256" key="9">
    <source>
        <dbReference type="SAM" id="SignalP"/>
    </source>
</evidence>